<keyword evidence="5 6" id="KW-0472">Membrane</keyword>
<dbReference type="GO" id="GO:0022857">
    <property type="term" value="F:transmembrane transporter activity"/>
    <property type="evidence" value="ECO:0007669"/>
    <property type="project" value="InterPro"/>
</dbReference>
<evidence type="ECO:0000256" key="5">
    <source>
        <dbReference type="ARBA" id="ARBA00023136"/>
    </source>
</evidence>
<dbReference type="InterPro" id="IPR036259">
    <property type="entry name" value="MFS_trans_sf"/>
</dbReference>
<reference evidence="8 9" key="1">
    <citation type="submission" date="2019-10" db="EMBL/GenBank/DDBJ databases">
        <title>Whole-genome sequence of the extremophile Heliorestis acidaminivorans DSM 24790.</title>
        <authorList>
            <person name="Kyndt J.A."/>
            <person name="Meyer T.E."/>
        </authorList>
    </citation>
    <scope>NUCLEOTIDE SEQUENCE [LARGE SCALE GENOMIC DNA]</scope>
    <source>
        <strain evidence="8 9">DSM 24790</strain>
    </source>
</reference>
<gene>
    <name evidence="8" type="ORF">F9B85_08320</name>
</gene>
<comment type="subcellular location">
    <subcellularLocation>
        <location evidence="1">Cell membrane</location>
        <topology evidence="1">Multi-pass membrane protein</topology>
    </subcellularLocation>
</comment>
<evidence type="ECO:0000256" key="4">
    <source>
        <dbReference type="ARBA" id="ARBA00022989"/>
    </source>
</evidence>
<name>A0A6I0F2Q9_9FIRM</name>
<accession>A0A6I0F2Q9</accession>
<proteinExistence type="predicted"/>
<dbReference type="RefSeq" id="WP_151619925.1">
    <property type="nucleotide sequence ID" value="NZ_WBXO01000005.1"/>
</dbReference>
<dbReference type="Pfam" id="PF07690">
    <property type="entry name" value="MFS_1"/>
    <property type="match status" value="1"/>
</dbReference>
<feature type="transmembrane region" description="Helical" evidence="6">
    <location>
        <begin position="276"/>
        <end position="294"/>
    </location>
</feature>
<feature type="transmembrane region" description="Helical" evidence="6">
    <location>
        <begin position="213"/>
        <end position="237"/>
    </location>
</feature>
<feature type="transmembrane region" description="Helical" evidence="6">
    <location>
        <begin position="243"/>
        <end position="264"/>
    </location>
</feature>
<feature type="transmembrane region" description="Helical" evidence="6">
    <location>
        <begin position="165"/>
        <end position="187"/>
    </location>
</feature>
<keyword evidence="3 6" id="KW-0812">Transmembrane</keyword>
<sequence length="390" mass="42671">MLQSEKLWTRNFILICLANLFMFTSFYFLLPTLPIFITEVLQGNESHVGYIIGILSLTAVLVRPFAGYLLDQWSRKKLLLTALLLFALATAAYHLVTAIAALFILRALHGLTWGVTTTGTGTVAADVIPPKRRGEGLGYYGLSNTLAMAIGPALGLYILDFAGFSILFSAAVALALFAFVAVIAMTYEEEHKENREQKNIKKISLDSFYERRVLALSAIMFFTAFVYGGIVSFITLFGNNIGIINAGSYFLAYALALMVVRPIAGKIFDREGPNRIMALGFISIVVSFLLLYMAQGMSLFILSALFMGLGFGIVQPSVVAIAINRVEPHRRGATNGTIFSAFDLGIGFGSITLGIFSEFYGLSAMYLLCAIITIVPLIFFYFGSRSQQDA</sequence>
<evidence type="ECO:0000313" key="9">
    <source>
        <dbReference type="Proteomes" id="UP000468766"/>
    </source>
</evidence>
<evidence type="ECO:0000313" key="8">
    <source>
        <dbReference type="EMBL" id="KAB2952648.1"/>
    </source>
</evidence>
<keyword evidence="4 6" id="KW-1133">Transmembrane helix</keyword>
<keyword evidence="9" id="KW-1185">Reference proteome</keyword>
<feature type="transmembrane region" description="Helical" evidence="6">
    <location>
        <begin position="50"/>
        <end position="70"/>
    </location>
</feature>
<feature type="transmembrane region" description="Helical" evidence="6">
    <location>
        <begin position="300"/>
        <end position="323"/>
    </location>
</feature>
<comment type="caution">
    <text evidence="8">The sequence shown here is derived from an EMBL/GenBank/DDBJ whole genome shotgun (WGS) entry which is preliminary data.</text>
</comment>
<dbReference type="OrthoDB" id="9814001at2"/>
<protein>
    <submittedName>
        <fullName evidence="8">MFS transporter</fullName>
    </submittedName>
</protein>
<evidence type="ECO:0000256" key="6">
    <source>
        <dbReference type="SAM" id="Phobius"/>
    </source>
</evidence>
<feature type="transmembrane region" description="Helical" evidence="6">
    <location>
        <begin position="12"/>
        <end position="30"/>
    </location>
</feature>
<dbReference type="SUPFAM" id="SSF103473">
    <property type="entry name" value="MFS general substrate transporter"/>
    <property type="match status" value="1"/>
</dbReference>
<dbReference type="InterPro" id="IPR020846">
    <property type="entry name" value="MFS_dom"/>
</dbReference>
<dbReference type="EMBL" id="WBXO01000005">
    <property type="protein sequence ID" value="KAB2952648.1"/>
    <property type="molecule type" value="Genomic_DNA"/>
</dbReference>
<feature type="transmembrane region" description="Helical" evidence="6">
    <location>
        <begin position="362"/>
        <end position="382"/>
    </location>
</feature>
<feature type="transmembrane region" description="Helical" evidence="6">
    <location>
        <begin position="335"/>
        <end position="356"/>
    </location>
</feature>
<dbReference type="Proteomes" id="UP000468766">
    <property type="component" value="Unassembled WGS sequence"/>
</dbReference>
<feature type="transmembrane region" description="Helical" evidence="6">
    <location>
        <begin position="82"/>
        <end position="105"/>
    </location>
</feature>
<dbReference type="PROSITE" id="PS50850">
    <property type="entry name" value="MFS"/>
    <property type="match status" value="1"/>
</dbReference>
<dbReference type="InterPro" id="IPR052714">
    <property type="entry name" value="MFS_Exporter"/>
</dbReference>
<dbReference type="PANTHER" id="PTHR23531">
    <property type="entry name" value="QUINOLENE RESISTANCE PROTEIN NORA"/>
    <property type="match status" value="1"/>
</dbReference>
<feature type="transmembrane region" description="Helical" evidence="6">
    <location>
        <begin position="111"/>
        <end position="128"/>
    </location>
</feature>
<keyword evidence="2" id="KW-0813">Transport</keyword>
<organism evidence="8 9">
    <name type="scientific">Heliorestis acidaminivorans</name>
    <dbReference type="NCBI Taxonomy" id="553427"/>
    <lineage>
        <taxon>Bacteria</taxon>
        <taxon>Bacillati</taxon>
        <taxon>Bacillota</taxon>
        <taxon>Clostridia</taxon>
        <taxon>Eubacteriales</taxon>
        <taxon>Heliobacteriaceae</taxon>
        <taxon>Heliorestis</taxon>
    </lineage>
</organism>
<dbReference type="AlphaFoldDB" id="A0A6I0F2Q9"/>
<feature type="transmembrane region" description="Helical" evidence="6">
    <location>
        <begin position="140"/>
        <end position="159"/>
    </location>
</feature>
<evidence type="ECO:0000256" key="3">
    <source>
        <dbReference type="ARBA" id="ARBA00022692"/>
    </source>
</evidence>
<dbReference type="PANTHER" id="PTHR23531:SF2">
    <property type="entry name" value="PERMEASE"/>
    <property type="match status" value="1"/>
</dbReference>
<feature type="domain" description="Major facilitator superfamily (MFS) profile" evidence="7">
    <location>
        <begin position="11"/>
        <end position="388"/>
    </location>
</feature>
<dbReference type="GO" id="GO:0005886">
    <property type="term" value="C:plasma membrane"/>
    <property type="evidence" value="ECO:0007669"/>
    <property type="project" value="UniProtKB-SubCell"/>
</dbReference>
<dbReference type="CDD" id="cd17489">
    <property type="entry name" value="MFS_YfcJ_like"/>
    <property type="match status" value="1"/>
</dbReference>
<dbReference type="InterPro" id="IPR011701">
    <property type="entry name" value="MFS"/>
</dbReference>
<evidence type="ECO:0000256" key="2">
    <source>
        <dbReference type="ARBA" id="ARBA00022448"/>
    </source>
</evidence>
<dbReference type="Gene3D" id="1.20.1250.20">
    <property type="entry name" value="MFS general substrate transporter like domains"/>
    <property type="match status" value="1"/>
</dbReference>
<evidence type="ECO:0000256" key="1">
    <source>
        <dbReference type="ARBA" id="ARBA00004651"/>
    </source>
</evidence>
<evidence type="ECO:0000259" key="7">
    <source>
        <dbReference type="PROSITE" id="PS50850"/>
    </source>
</evidence>